<proteinExistence type="predicted"/>
<dbReference type="InterPro" id="IPR020483">
    <property type="entry name" value="Uncharacterised_YgbA"/>
</dbReference>
<dbReference type="Pfam" id="PF11756">
    <property type="entry name" value="YgbA_NO"/>
    <property type="match status" value="1"/>
</dbReference>
<protein>
    <submittedName>
        <fullName evidence="1">Nitrous oxide-stimulated promoter</fullName>
    </submittedName>
</protein>
<dbReference type="KEGG" id="hhw:NCTC503_01752"/>
<evidence type="ECO:0000313" key="2">
    <source>
        <dbReference type="Proteomes" id="UP000308489"/>
    </source>
</evidence>
<dbReference type="OrthoDB" id="164329at2"/>
<dbReference type="EMBL" id="LR590481">
    <property type="protein sequence ID" value="VTQ91156.1"/>
    <property type="molecule type" value="Genomic_DNA"/>
</dbReference>
<name>A0A4U9RIP5_HATHI</name>
<dbReference type="AlphaFoldDB" id="A0A4U9RIP5"/>
<dbReference type="RefSeq" id="WP_138210371.1">
    <property type="nucleotide sequence ID" value="NZ_CBCRUQ010000005.1"/>
</dbReference>
<gene>
    <name evidence="1" type="ORF">NCTC503_01752</name>
</gene>
<accession>A0A4U9RIP5</accession>
<keyword evidence="2" id="KW-1185">Reference proteome</keyword>
<dbReference type="Proteomes" id="UP000308489">
    <property type="component" value="Chromosome 1"/>
</dbReference>
<sequence length="106" mass="12729">MKTTRINKQKKVIKIMVEFYCKKKHNTKGELCDQCEELLEYAYLRLNKCRYGNNKPNCDSCKTHCYKKEMKDRMTEVMKYSGPRMLLHNPKIVIAHFIDGFKYKPK</sequence>
<evidence type="ECO:0000313" key="1">
    <source>
        <dbReference type="EMBL" id="VTQ91156.1"/>
    </source>
</evidence>
<organism evidence="1 2">
    <name type="scientific">Hathewaya histolytica</name>
    <name type="common">Clostridium histolyticum</name>
    <dbReference type="NCBI Taxonomy" id="1498"/>
    <lineage>
        <taxon>Bacteria</taxon>
        <taxon>Bacillati</taxon>
        <taxon>Bacillota</taxon>
        <taxon>Clostridia</taxon>
        <taxon>Eubacteriales</taxon>
        <taxon>Clostridiaceae</taxon>
        <taxon>Hathewaya</taxon>
    </lineage>
</organism>
<reference evidence="1 2" key="1">
    <citation type="submission" date="2019-05" db="EMBL/GenBank/DDBJ databases">
        <authorList>
            <consortium name="Pathogen Informatics"/>
        </authorList>
    </citation>
    <scope>NUCLEOTIDE SEQUENCE [LARGE SCALE GENOMIC DNA]</scope>
    <source>
        <strain evidence="1 2">NCTC503</strain>
    </source>
</reference>
<dbReference type="NCBIfam" id="NF007714">
    <property type="entry name" value="PRK10410.1-2"/>
    <property type="match status" value="1"/>
</dbReference>